<dbReference type="CDD" id="cd06261">
    <property type="entry name" value="TM_PBP2"/>
    <property type="match status" value="1"/>
</dbReference>
<keyword evidence="7 8" id="KW-0472">Membrane</keyword>
<dbReference type="EMBL" id="MLJW01000229">
    <property type="protein sequence ID" value="OIQ92550.1"/>
    <property type="molecule type" value="Genomic_DNA"/>
</dbReference>
<feature type="transmembrane region" description="Helical" evidence="8">
    <location>
        <begin position="92"/>
        <end position="110"/>
    </location>
</feature>
<protein>
    <submittedName>
        <fullName evidence="10">Histidine transport system permease protein HisQ</fullName>
    </submittedName>
</protein>
<sequence length="230" mass="24748">MNLHGFGPQLLLGTLMTVRLALSAVSVGLVLGLLGATAKSSRHATLRLMGEGYTTIVRGIPELLMVLIVYFGSSTMIGAVLRQFGIDTYVELGPFLSGTVALGLTFGAYATEVFRGALLTVPRGQIEAAQSLGLGRWHCFHRIVLPQLWRIALPGLGNLFMVLLKDTALISVVGLDEIMRKAQIAVGDTREPFTFYGCAALIYLGLTVVTSGGLMALEHRANRGYRRARS</sequence>
<proteinExistence type="predicted"/>
<feature type="domain" description="ABC transmembrane type-1" evidence="9">
    <location>
        <begin position="14"/>
        <end position="214"/>
    </location>
</feature>
<dbReference type="PROSITE" id="PS50928">
    <property type="entry name" value="ABC_TM1"/>
    <property type="match status" value="1"/>
</dbReference>
<feature type="transmembrane region" description="Helical" evidence="8">
    <location>
        <begin position="193"/>
        <end position="217"/>
    </location>
</feature>
<keyword evidence="6 8" id="KW-1133">Transmembrane helix</keyword>
<evidence type="ECO:0000259" key="9">
    <source>
        <dbReference type="PROSITE" id="PS50928"/>
    </source>
</evidence>
<dbReference type="AlphaFoldDB" id="A0A1J5R955"/>
<dbReference type="Pfam" id="PF00528">
    <property type="entry name" value="BPD_transp_1"/>
    <property type="match status" value="1"/>
</dbReference>
<comment type="caution">
    <text evidence="10">The sequence shown here is derived from an EMBL/GenBank/DDBJ whole genome shotgun (WGS) entry which is preliminary data.</text>
</comment>
<organism evidence="10">
    <name type="scientific">mine drainage metagenome</name>
    <dbReference type="NCBI Taxonomy" id="410659"/>
    <lineage>
        <taxon>unclassified sequences</taxon>
        <taxon>metagenomes</taxon>
        <taxon>ecological metagenomes</taxon>
    </lineage>
</organism>
<dbReference type="InterPro" id="IPR010065">
    <property type="entry name" value="AA_ABC_transptr_permease_3TM"/>
</dbReference>
<evidence type="ECO:0000256" key="3">
    <source>
        <dbReference type="ARBA" id="ARBA00022475"/>
    </source>
</evidence>
<evidence type="ECO:0000256" key="7">
    <source>
        <dbReference type="ARBA" id="ARBA00023136"/>
    </source>
</evidence>
<name>A0A1J5R955_9ZZZZ</name>
<dbReference type="InterPro" id="IPR000515">
    <property type="entry name" value="MetI-like"/>
</dbReference>
<feature type="transmembrane region" description="Helical" evidence="8">
    <location>
        <begin position="59"/>
        <end position="80"/>
    </location>
</feature>
<dbReference type="GO" id="GO:0022857">
    <property type="term" value="F:transmembrane transporter activity"/>
    <property type="evidence" value="ECO:0007669"/>
    <property type="project" value="InterPro"/>
</dbReference>
<evidence type="ECO:0000256" key="2">
    <source>
        <dbReference type="ARBA" id="ARBA00022448"/>
    </source>
</evidence>
<evidence type="ECO:0000256" key="8">
    <source>
        <dbReference type="SAM" id="Phobius"/>
    </source>
</evidence>
<reference evidence="10" key="1">
    <citation type="submission" date="2016-10" db="EMBL/GenBank/DDBJ databases">
        <title>Sequence of Gallionella enrichment culture.</title>
        <authorList>
            <person name="Poehlein A."/>
            <person name="Muehling M."/>
            <person name="Daniel R."/>
        </authorList>
    </citation>
    <scope>NUCLEOTIDE SEQUENCE</scope>
</reference>
<dbReference type="InterPro" id="IPR035906">
    <property type="entry name" value="MetI-like_sf"/>
</dbReference>
<feature type="transmembrane region" description="Helical" evidence="8">
    <location>
        <begin position="20"/>
        <end position="38"/>
    </location>
</feature>
<keyword evidence="4" id="KW-0997">Cell inner membrane</keyword>
<dbReference type="SUPFAM" id="SSF161098">
    <property type="entry name" value="MetI-like"/>
    <property type="match status" value="1"/>
</dbReference>
<evidence type="ECO:0000256" key="4">
    <source>
        <dbReference type="ARBA" id="ARBA00022519"/>
    </source>
</evidence>
<evidence type="ECO:0000256" key="6">
    <source>
        <dbReference type="ARBA" id="ARBA00022989"/>
    </source>
</evidence>
<comment type="subcellular location">
    <subcellularLocation>
        <location evidence="1">Cell membrane</location>
        <topology evidence="1">Multi-pass membrane protein</topology>
    </subcellularLocation>
</comment>
<keyword evidence="3" id="KW-1003">Cell membrane</keyword>
<dbReference type="Gene3D" id="1.10.3720.10">
    <property type="entry name" value="MetI-like"/>
    <property type="match status" value="1"/>
</dbReference>
<evidence type="ECO:0000313" key="10">
    <source>
        <dbReference type="EMBL" id="OIQ92550.1"/>
    </source>
</evidence>
<dbReference type="PANTHER" id="PTHR30133:SF2">
    <property type="entry name" value="ARGININE ABC TRANSPORTER PERMEASE PROTEIN ARTQ"/>
    <property type="match status" value="1"/>
</dbReference>
<evidence type="ECO:0000256" key="1">
    <source>
        <dbReference type="ARBA" id="ARBA00004651"/>
    </source>
</evidence>
<dbReference type="GO" id="GO:0043190">
    <property type="term" value="C:ATP-binding cassette (ABC) transporter complex"/>
    <property type="evidence" value="ECO:0007669"/>
    <property type="project" value="InterPro"/>
</dbReference>
<evidence type="ECO:0000256" key="5">
    <source>
        <dbReference type="ARBA" id="ARBA00022692"/>
    </source>
</evidence>
<dbReference type="InterPro" id="IPR051613">
    <property type="entry name" value="ABC_transp_permease_HisMQ"/>
</dbReference>
<dbReference type="PANTHER" id="PTHR30133">
    <property type="entry name" value="CATIONIC AMINO ACID TRANSPORTER, MEMBRANE COMPONENT"/>
    <property type="match status" value="1"/>
</dbReference>
<feature type="transmembrane region" description="Helical" evidence="8">
    <location>
        <begin position="151"/>
        <end position="173"/>
    </location>
</feature>
<accession>A0A1J5R955</accession>
<keyword evidence="2" id="KW-0813">Transport</keyword>
<gene>
    <name evidence="10" type="primary">hisQ</name>
    <name evidence="10" type="ORF">GALL_255450</name>
</gene>
<keyword evidence="5 8" id="KW-0812">Transmembrane</keyword>
<dbReference type="NCBIfam" id="TIGR01726">
    <property type="entry name" value="HEQRo_perm_3TM"/>
    <property type="match status" value="1"/>
</dbReference>